<dbReference type="AlphaFoldDB" id="A0AAW9FL74"/>
<feature type="compositionally biased region" description="Basic and acidic residues" evidence="1">
    <location>
        <begin position="71"/>
        <end position="81"/>
    </location>
</feature>
<proteinExistence type="predicted"/>
<evidence type="ECO:0000313" key="2">
    <source>
        <dbReference type="EMBL" id="MDX8305183.1"/>
    </source>
</evidence>
<sequence length="81" mass="8992">MPLFIKDDAVDELAKKYMALSNATTKSDAVKQALLQALERHESAPTAIEIARKYREALRANAGPNQLPADKPFRDSCYEGK</sequence>
<name>A0AAW9FL74_9HYPH</name>
<dbReference type="InterPro" id="IPR011660">
    <property type="entry name" value="VapB-like"/>
</dbReference>
<dbReference type="EMBL" id="JAVRAD010000017">
    <property type="protein sequence ID" value="MDX8332392.1"/>
    <property type="molecule type" value="Genomic_DNA"/>
</dbReference>
<comment type="caution">
    <text evidence="2">The sequence shown here is derived from an EMBL/GenBank/DDBJ whole genome shotgun (WGS) entry which is preliminary data.</text>
</comment>
<feature type="region of interest" description="Disordered" evidence="1">
    <location>
        <begin position="61"/>
        <end position="81"/>
    </location>
</feature>
<dbReference type="Proteomes" id="UP001277561">
    <property type="component" value="Unassembled WGS sequence"/>
</dbReference>
<organism evidence="2">
    <name type="scientific">Agrobacterium rosae</name>
    <dbReference type="NCBI Taxonomy" id="1972867"/>
    <lineage>
        <taxon>Bacteria</taxon>
        <taxon>Pseudomonadati</taxon>
        <taxon>Pseudomonadota</taxon>
        <taxon>Alphaproteobacteria</taxon>
        <taxon>Hyphomicrobiales</taxon>
        <taxon>Rhizobiaceae</taxon>
        <taxon>Rhizobium/Agrobacterium group</taxon>
        <taxon>Agrobacterium</taxon>
    </lineage>
</organism>
<accession>A0AAW9FL74</accession>
<keyword evidence="4" id="KW-1185">Reference proteome</keyword>
<gene>
    <name evidence="2" type="ORF">RMR22_23315</name>
    <name evidence="3" type="ORF">RMS29_24600</name>
</gene>
<reference evidence="2 4" key="1">
    <citation type="journal article" date="2023" name="Phytobiomes J">
        <title>Deciphering the key players within the bacterial microbiota associated with aerial crown gall tumors on rhododendron: Insights into the gallobiome.</title>
        <authorList>
            <person name="Kuzmanovic N."/>
            <person name="Nesme J."/>
            <person name="Wolf J."/>
            <person name="Neumann-Schaal M."/>
            <person name="Petersen J."/>
            <person name="Fernandez-Gnecco G."/>
            <person name="Sproeer C."/>
            <person name="Bunk B."/>
            <person name="Overmann J."/>
            <person name="Sorensen S.J."/>
            <person name="Idczak E."/>
            <person name="Smalla K."/>
        </authorList>
    </citation>
    <scope>NUCLEOTIDE SEQUENCE</scope>
    <source>
        <strain evidence="2">Rho-11.1</strain>
        <strain evidence="3">Rho-14.1</strain>
        <strain evidence="4">rho-14.1</strain>
    </source>
</reference>
<evidence type="ECO:0000313" key="3">
    <source>
        <dbReference type="EMBL" id="MDX8332392.1"/>
    </source>
</evidence>
<evidence type="ECO:0000256" key="1">
    <source>
        <dbReference type="SAM" id="MobiDB-lite"/>
    </source>
</evidence>
<dbReference type="RefSeq" id="WP_320188627.1">
    <property type="nucleotide sequence ID" value="NZ_CP192770.1"/>
</dbReference>
<dbReference type="Pfam" id="PF07704">
    <property type="entry name" value="PSK_trans_fac"/>
    <property type="match status" value="1"/>
</dbReference>
<evidence type="ECO:0000313" key="4">
    <source>
        <dbReference type="Proteomes" id="UP001277561"/>
    </source>
</evidence>
<protein>
    <submittedName>
        <fullName evidence="2">Type II toxin-antitoxin system VapB family antitoxin</fullName>
    </submittedName>
</protein>
<dbReference type="EMBL" id="JAVRAF010000014">
    <property type="protein sequence ID" value="MDX8305183.1"/>
    <property type="molecule type" value="Genomic_DNA"/>
</dbReference>